<dbReference type="NCBIfam" id="TIGR04131">
    <property type="entry name" value="Bac_Flav_CTERM"/>
    <property type="match status" value="1"/>
</dbReference>
<keyword evidence="1" id="KW-0677">Repeat</keyword>
<dbReference type="OrthoDB" id="641420at2"/>
<dbReference type="Proteomes" id="UP000189739">
    <property type="component" value="Unassembled WGS sequence"/>
</dbReference>
<dbReference type="Gene3D" id="2.60.40.10">
    <property type="entry name" value="Immunoglobulins"/>
    <property type="match status" value="2"/>
</dbReference>
<evidence type="ECO:0000256" key="1">
    <source>
        <dbReference type="ARBA" id="ARBA00022737"/>
    </source>
</evidence>
<comment type="caution">
    <text evidence="4">The sequence shown here is derived from an EMBL/GenBank/DDBJ whole genome shotgun (WGS) entry which is preliminary data.</text>
</comment>
<dbReference type="Pfam" id="PF13585">
    <property type="entry name" value="CHU_C"/>
    <property type="match status" value="1"/>
</dbReference>
<evidence type="ECO:0000259" key="3">
    <source>
        <dbReference type="Pfam" id="PF02368"/>
    </source>
</evidence>
<dbReference type="InterPro" id="IPR013783">
    <property type="entry name" value="Ig-like_fold"/>
</dbReference>
<dbReference type="GO" id="GO:0005509">
    <property type="term" value="F:calcium ion binding"/>
    <property type="evidence" value="ECO:0007669"/>
    <property type="project" value="InterPro"/>
</dbReference>
<dbReference type="Gene3D" id="2.60.40.1080">
    <property type="match status" value="2"/>
</dbReference>
<dbReference type="SUPFAM" id="SSF101898">
    <property type="entry name" value="NHL repeat"/>
    <property type="match status" value="2"/>
</dbReference>
<dbReference type="RefSeq" id="WP_078348079.1">
    <property type="nucleotide sequence ID" value="NZ_MBTF01000011.1"/>
</dbReference>
<dbReference type="InterPro" id="IPR015919">
    <property type="entry name" value="Cadherin-like_sf"/>
</dbReference>
<keyword evidence="5" id="KW-1185">Reference proteome</keyword>
<dbReference type="Pfam" id="PF02368">
    <property type="entry name" value="Big_2"/>
    <property type="match status" value="1"/>
</dbReference>
<dbReference type="InterPro" id="IPR001258">
    <property type="entry name" value="NHL_repeat"/>
</dbReference>
<dbReference type="GO" id="GO:0016020">
    <property type="term" value="C:membrane"/>
    <property type="evidence" value="ECO:0007669"/>
    <property type="project" value="InterPro"/>
</dbReference>
<organism evidence="4 5">
    <name type="scientific">Mucilaginibacter pedocola</name>
    <dbReference type="NCBI Taxonomy" id="1792845"/>
    <lineage>
        <taxon>Bacteria</taxon>
        <taxon>Pseudomonadati</taxon>
        <taxon>Bacteroidota</taxon>
        <taxon>Sphingobacteriia</taxon>
        <taxon>Sphingobacteriales</taxon>
        <taxon>Sphingobacteriaceae</taxon>
        <taxon>Mucilaginibacter</taxon>
    </lineage>
</organism>
<feature type="signal peptide" evidence="2">
    <location>
        <begin position="1"/>
        <end position="24"/>
    </location>
</feature>
<evidence type="ECO:0000256" key="2">
    <source>
        <dbReference type="SAM" id="SignalP"/>
    </source>
</evidence>
<dbReference type="Pfam" id="PF05345">
    <property type="entry name" value="He_PIG"/>
    <property type="match status" value="3"/>
</dbReference>
<dbReference type="InterPro" id="IPR011042">
    <property type="entry name" value="6-blade_b-propeller_TolB-like"/>
</dbReference>
<dbReference type="InterPro" id="IPR003343">
    <property type="entry name" value="Big_2"/>
</dbReference>
<dbReference type="Gene3D" id="2.120.10.30">
    <property type="entry name" value="TolB, C-terminal domain"/>
    <property type="match status" value="6"/>
</dbReference>
<feature type="chain" id="PRO_5013137294" description="BIG2 domain-containing protein" evidence="2">
    <location>
        <begin position="25"/>
        <end position="1304"/>
    </location>
</feature>
<dbReference type="STRING" id="1792845.BC343_27655"/>
<feature type="domain" description="BIG2" evidence="3">
    <location>
        <begin position="1060"/>
        <end position="1107"/>
    </location>
</feature>
<accession>A0A1S9PG47</accession>
<dbReference type="EMBL" id="MBTF01000011">
    <property type="protein sequence ID" value="OOQ59933.1"/>
    <property type="molecule type" value="Genomic_DNA"/>
</dbReference>
<dbReference type="InterPro" id="IPR008964">
    <property type="entry name" value="Invasin/intimin_cell_adhesion"/>
</dbReference>
<dbReference type="PANTHER" id="PTHR13833">
    <property type="match status" value="1"/>
</dbReference>
<name>A0A1S9PG47_9SPHI</name>
<keyword evidence="2" id="KW-0732">Signal</keyword>
<dbReference type="SUPFAM" id="SSF49373">
    <property type="entry name" value="Invasin/intimin cell-adhesion fragments"/>
    <property type="match status" value="1"/>
</dbReference>
<evidence type="ECO:0000313" key="5">
    <source>
        <dbReference type="Proteomes" id="UP000189739"/>
    </source>
</evidence>
<dbReference type="InterPro" id="IPR026341">
    <property type="entry name" value="T9SS_type_B"/>
</dbReference>
<reference evidence="4 5" key="1">
    <citation type="submission" date="2016-07" db="EMBL/GenBank/DDBJ databases">
        <title>Genomic analysis of zinc-resistant bacterium Mucilaginibacter pedocola TBZ30.</title>
        <authorList>
            <person name="Huang J."/>
            <person name="Tang J."/>
        </authorList>
    </citation>
    <scope>NUCLEOTIDE SEQUENCE [LARGE SCALE GENOMIC DNA]</scope>
    <source>
        <strain evidence="4 5">TBZ30</strain>
    </source>
</reference>
<sequence length="1304" mass="135883">MIKKFTKHFLLWLFALPAVNHALAQAPAITYSSPQSYQLNTPITLLKPTNNGGAVPVGEYGAVTTFAGSGQYGYTEGSATTASFKIPAGMAIDKEDNIYVSDFTNHAIRKITPQGEVSSFAGNGGGGRDNGTGSQASFYNPSGLAFGATGILYVTEQIGHDVRQITPSREVSLLAGSGFPGKTDGYYEKSSFNTPVDVAIGPDGNLYVSEVQNRVIRKITPQGEVTTFAGNGIAAVSNGPLLQASFGSPQGLGFDSKGNLFVCDDYSGVIRKISTDGMVSTFAGNGQNSSVDGTGTSASFSNPDNIAFDTNDDMYVSDGNLIRKITPQGVVTTIAGSTQQGYVNAIGTAARFYGTSGLRFDSQGNLFVGDLSNHVIRKITLSGYTIDKPLPAGLVFNSQDGTISGTPTAASPAQFYNITARNKSGSSTAKLSIEVRGNTPPATQAPQFDYPTPKIYAINKPITPLIPTSRGGGAVEPNGYSVNITLPPGLTLDANTGVISGTPTALSPATIYKITGKNAAGSSTALINIKVSDEELGIASPPRINYTTPQTLYVRTAVTPIIPQQTGGPVHRYSNGLVGAFAGTGQSGRNDGPRASAQFENPAKITIDKDGNYYVTDFSNYSLRKITPAGIVSTLAGAAGPGYVNGAFGTSQLQSPRGVVTDKAGNIYVADGFSIRKITPAGVTSTLAGSGVAGNADGAPNSARFNGVVSLAIDEADNIYAVDNGNGLIRKITPAGQVTTLTGNVTRANIDGQGRNASFTNPQEIIYSNGSFYIADQVAIRKLSPDGMVTTIAGNGRPGVLNGPALQGGFGNASSIAINSLGDMYILDTGNNAPNEGSAILRLIDKDNNLSTLSLMNASGTQAYLSLPNGISFDKDGLMYVPGGENVINTLSFDRYTIDKALPPGLVFDKGTGEITGTPTAIFPETTYTVTAYNSGGYASTQITLKVLPNEAKVSSVITFPEFAANPVWDANFNIDPKVTSNQNETPIVLTSSNTAVVTINPDNTLHILSAGQAIITANQTGNDYYLPATEVSHTITISKTDPIVSFAPIGTKSACDADFSVAGTSTNTATPITYTSTNTDVATVNASGMVHIISAGQTEIKAYQQASALYNEVPESSRALIVTATNAQAPPTVTIEASATKIYEGAPVSFTATTNEAVNSYAWEVNSVPAGTNVATFTSNTLQDQDVVTCTVTFSNRCILPVTSTAPPVTVLPRPLAIVPPNTFSPNADGVNDTWAIPALLSYPNCNVRIFNRNGTQLIRSQGYSKAWDGTYQGKNLPAGVYYYIISPGDGQAAVSGNVTILR</sequence>
<dbReference type="Pfam" id="PF01436">
    <property type="entry name" value="NHL"/>
    <property type="match status" value="1"/>
</dbReference>
<proteinExistence type="predicted"/>
<protein>
    <recommendedName>
        <fullName evidence="3">BIG2 domain-containing protein</fullName>
    </recommendedName>
</protein>
<evidence type="ECO:0000313" key="4">
    <source>
        <dbReference type="EMBL" id="OOQ59933.1"/>
    </source>
</evidence>
<gene>
    <name evidence="4" type="ORF">BC343_27655</name>
</gene>
<dbReference type="SUPFAM" id="SSF49313">
    <property type="entry name" value="Cadherin-like"/>
    <property type="match status" value="2"/>
</dbReference>
<dbReference type="PANTHER" id="PTHR13833:SF71">
    <property type="entry name" value="NHL DOMAIN-CONTAINING PROTEIN"/>
    <property type="match status" value="1"/>
</dbReference>